<evidence type="ECO:0000256" key="12">
    <source>
        <dbReference type="ARBA" id="ARBA00023200"/>
    </source>
</evidence>
<keyword evidence="2" id="KW-0920">Virion tegument</keyword>
<dbReference type="PROSITE" id="PS51521">
    <property type="entry name" value="HTUSP"/>
    <property type="match status" value="1"/>
</dbReference>
<feature type="compositionally biased region" description="Polar residues" evidence="14">
    <location>
        <begin position="2590"/>
        <end position="2599"/>
    </location>
</feature>
<evidence type="ECO:0000256" key="2">
    <source>
        <dbReference type="ARBA" id="ARBA00022580"/>
    </source>
</evidence>
<evidence type="ECO:0000256" key="9">
    <source>
        <dbReference type="ARBA" id="ARBA00022807"/>
    </source>
</evidence>
<reference evidence="17 19" key="3">
    <citation type="submission" date="2015-04" db="EMBL/GenBank/DDBJ databases">
        <title>Diversity among historical and modern clinical isolates of feline herpesvirus 1.</title>
        <authorList>
            <person name="Vaz P.K."/>
            <person name="Job N."/>
            <person name="Horsington J."/>
            <person name="Hartley C.A."/>
            <person name="Ficorilli N."/>
            <person name="Browning G.F."/>
            <person name="Devlin J.M."/>
        </authorList>
    </citation>
    <scope>NUCLEOTIDE SEQUENCE [LARGE SCALE GENOMIC DNA]</scope>
    <source>
        <strain evidence="17">Feligen</strain>
    </source>
</reference>
<dbReference type="GO" id="GO:0044423">
    <property type="term" value="C:virion component"/>
    <property type="evidence" value="ECO:0007669"/>
    <property type="project" value="UniProtKB-KW"/>
</dbReference>
<evidence type="ECO:0000256" key="4">
    <source>
        <dbReference type="ARBA" id="ARBA00022662"/>
    </source>
</evidence>
<evidence type="ECO:0000256" key="8">
    <source>
        <dbReference type="ARBA" id="ARBA00022801"/>
    </source>
</evidence>
<dbReference type="PROSITE" id="PS51257">
    <property type="entry name" value="PROKAR_LIPOPROTEIN"/>
    <property type="match status" value="1"/>
</dbReference>
<feature type="compositionally biased region" description="Basic residues" evidence="14">
    <location>
        <begin position="319"/>
        <end position="331"/>
    </location>
</feature>
<feature type="region of interest" description="Disordered" evidence="14">
    <location>
        <begin position="2681"/>
        <end position="2752"/>
    </location>
</feature>
<feature type="compositionally biased region" description="Polar residues" evidence="14">
    <location>
        <begin position="2652"/>
        <end position="2664"/>
    </location>
</feature>
<dbReference type="EMBL" id="KR296657">
    <property type="protein sequence ID" value="ANG65533.1"/>
    <property type="molecule type" value="Genomic_DNA"/>
</dbReference>
<dbReference type="Pfam" id="PF03586">
    <property type="entry name" value="Herpes_UL36"/>
    <property type="match status" value="1"/>
</dbReference>
<dbReference type="RefSeq" id="YP_003331543.1">
    <property type="nucleotide sequence ID" value="NC_013590.2"/>
</dbReference>
<keyword evidence="10" id="KW-0946">Virion</keyword>
<feature type="compositionally biased region" description="Polar residues" evidence="14">
    <location>
        <begin position="367"/>
        <end position="383"/>
    </location>
</feature>
<evidence type="ECO:0000256" key="13">
    <source>
        <dbReference type="SAM" id="Coils"/>
    </source>
</evidence>
<evidence type="ECO:0000313" key="18">
    <source>
        <dbReference type="EMBL" id="AVR53481.1"/>
    </source>
</evidence>
<dbReference type="GO" id="GO:0019784">
    <property type="term" value="F:deNEDDylase activity"/>
    <property type="evidence" value="ECO:0007669"/>
    <property type="project" value="InterPro"/>
</dbReference>
<dbReference type="GO" id="GO:0006508">
    <property type="term" value="P:proteolysis"/>
    <property type="evidence" value="ECO:0007669"/>
    <property type="project" value="UniProtKB-KW"/>
</dbReference>
<organismHost>
    <name type="scientific">Felidae</name>
    <name type="common">cat family</name>
    <dbReference type="NCBI Taxonomy" id="9681"/>
</organismHost>
<keyword evidence="11" id="KW-1127">Modulation of host ubiquitin pathway by viral deubiquitinase</keyword>
<dbReference type="GO" id="GO:0039693">
    <property type="term" value="P:viral DNA genome replication"/>
    <property type="evidence" value="ECO:0007669"/>
    <property type="project" value="InterPro"/>
</dbReference>
<evidence type="ECO:0000256" key="7">
    <source>
        <dbReference type="ARBA" id="ARBA00022786"/>
    </source>
</evidence>
<gene>
    <name evidence="16" type="primary">UL36</name>
</gene>
<feature type="coiled-coil region" evidence="13">
    <location>
        <begin position="421"/>
        <end position="448"/>
    </location>
</feature>
<dbReference type="InterPro" id="IPR006928">
    <property type="entry name" value="Herpes_teg_USP"/>
</dbReference>
<dbReference type="EMBL" id="MH027370">
    <property type="protein sequence ID" value="AVR53481.1"/>
    <property type="molecule type" value="mRNA"/>
</dbReference>
<reference evidence="16" key="1">
    <citation type="submission" date="2009-12" db="EMBL/GenBank/DDBJ databases">
        <authorList>
            <person name="Tai S.-H."/>
            <person name="Niikura M."/>
            <person name="Cheng H.H."/>
            <person name="Kruger J.M."/>
            <person name="Wise A.G."/>
            <person name="Maes R.K."/>
        </authorList>
    </citation>
    <scope>NUCLEOTIDE SEQUENCE</scope>
    <source>
        <strain evidence="16">C-27</strain>
    </source>
</reference>
<evidence type="ECO:0000259" key="15">
    <source>
        <dbReference type="PROSITE" id="PS51521"/>
    </source>
</evidence>
<evidence type="ECO:0000256" key="6">
    <source>
        <dbReference type="ARBA" id="ARBA00022737"/>
    </source>
</evidence>
<feature type="region of interest" description="Disordered" evidence="14">
    <location>
        <begin position="266"/>
        <end position="396"/>
    </location>
</feature>
<dbReference type="MEROPS" id="C76.001"/>
<evidence type="ECO:0000313" key="16">
    <source>
        <dbReference type="EMBL" id="ACT88322.1"/>
    </source>
</evidence>
<evidence type="ECO:0000256" key="14">
    <source>
        <dbReference type="SAM" id="MobiDB-lite"/>
    </source>
</evidence>
<proteinExistence type="evidence at transcript level"/>
<keyword evidence="7" id="KW-0833">Ubl conjugation pathway</keyword>
<dbReference type="Proteomes" id="UP000149016">
    <property type="component" value="Segment"/>
</dbReference>
<keyword evidence="1" id="KW-1048">Host nucleus</keyword>
<evidence type="ECO:0000256" key="10">
    <source>
        <dbReference type="ARBA" id="ARBA00022844"/>
    </source>
</evidence>
<dbReference type="GeneID" id="8658551"/>
<protein>
    <submittedName>
        <fullName evidence="16">Large tegument protein</fullName>
    </submittedName>
</protein>
<dbReference type="KEGG" id="vg:8658551"/>
<feature type="region of interest" description="Disordered" evidence="14">
    <location>
        <begin position="2590"/>
        <end position="2610"/>
    </location>
</feature>
<dbReference type="Proteomes" id="UP000098246">
    <property type="component" value="Segment"/>
</dbReference>
<feature type="compositionally biased region" description="Polar residues" evidence="14">
    <location>
        <begin position="335"/>
        <end position="351"/>
    </location>
</feature>
<keyword evidence="20" id="KW-1185">Reference proteome</keyword>
<keyword evidence="4" id="KW-1130">Modulation of host ubiquitin pathway by virus</keyword>
<feature type="domain" description="Peptidase C76" evidence="15">
    <location>
        <begin position="12"/>
        <end position="231"/>
    </location>
</feature>
<evidence type="ECO:0000256" key="5">
    <source>
        <dbReference type="ARBA" id="ARBA00022670"/>
    </source>
</evidence>
<feature type="compositionally biased region" description="Polar residues" evidence="14">
    <location>
        <begin position="302"/>
        <end position="311"/>
    </location>
</feature>
<evidence type="ECO:0000313" key="17">
    <source>
        <dbReference type="EMBL" id="ANG65533.1"/>
    </source>
</evidence>
<keyword evidence="3" id="KW-0945">Host-virus interaction</keyword>
<reference evidence="18" key="4">
    <citation type="submission" date="2018-03" db="EMBL/GenBank/DDBJ databases">
        <title>Feline Herpesvirus 1 isolate HR-1.</title>
        <authorList>
            <person name="Tian J."/>
            <person name="Liu Y."/>
            <person name="Liu X."/>
            <person name="Sun X."/>
            <person name="Zhang J."/>
            <person name="Qu L."/>
        </authorList>
    </citation>
    <scope>NUCLEOTIDE SEQUENCE</scope>
    <source>
        <strain evidence="18">HR-1</strain>
    </source>
</reference>
<evidence type="ECO:0000256" key="11">
    <source>
        <dbReference type="ARBA" id="ARBA00022876"/>
    </source>
</evidence>
<dbReference type="InterPro" id="IPR005210">
    <property type="entry name" value="Herpes_LT_deneddylase"/>
</dbReference>
<sequence>MDRELPPGAEIVVVGYRNQYDPQLGQGSSVSCLRSSLSFLRLIFSNGLTSTLTADSLDGILIEAQTWTLSSKNPGHPPTMCSIVELPNKITYDDTERALCCVFSRIYGECSFYTAPGAGFLNTQITARSFFDNVWGPRVESYTLVIIGAIGISIYRSGDTAYIFDPHGRENISQAFVVKLSSSDVYAYIAGYAQIDPESQWSAAMVFFVTAGPQPTNSEELTTAVASLYGISETYFIDEDYVERSVASAHPLGRNPPRLTTILVGEGQSTQSTITTNRHYGGQSWRDALTTRDRGGDNGTTPDISTVNPFSKSLGIGPRQKRQSLPKRRRPAWTPHTSSENVTIDDSSTDSGKPAPKKYRSRRPATLTGSAVTDPSIHSNQDSQPDDALNTRSGPSDPIDLITCFRNRKPPIILDVDGAASDDLIQNIDDLESDMAGLEVQMSHLDTLVIECIDSTVWIHNAPTHDEGDSDPLEHFIVLIAERLLGFLIENGTKTRSDSPCALESLYTRVLDLIPVYTESVDILRTTGLVLTNLSLDDSLLSSLQNTGSFMGIIILAKLRMVALAIQTSTEEIYLELDKLENDLKVGDINSLKLYTHLAERLMDALTHQSTRLFTKSIDGRTQPLVKRVNSLFQRARAKEARAVHSNAALARDIDALESAIHTAHDRFDAVEILQPTIASGVEEVTRLAESLDRSKIPDRLSKVVDKVKIMINDAIREYFLRGAQYSARAILMDKTGACRFQIAGAATMGLERMVTSIPLIDKTIQSIIASANTPVQTPFECINTLHNTSLLRDLLQTGKNLSTDGALVSWVALLSDALDGGHINRKEFDNLIKDINMINERASKAASLGTELELFRVLSTAVEQAAKDASDSDLTSIDTVIRGADEVMRQVKVLDEHITKGRLTGESKAQVEIKRREIETLAQAARNRILTIKARRDEIYSQLKTLLLPLAGFVGLRAAPGAIEKLMLDAHAKTPEEFRLVIADAPKSTLTTIHSHLWSLFNQYREAIERPSATTSSSLLGLGRAFATVIEFILDPTQQHTTHQFFIRCADQLTAAIGSATAAPDSETAIRGVIAAVDEAVQTVSIGGQIITEFTFLEVISEKYKNRLETLIEVKQVESTKRTLIDTTRTLVETVTRLKSTQADVTTPDIDMVLTQGRQVLSKASSTIHNGDLLLLKSMVVDSPSVMKARQDLLHLVDIAKQRVCDLEMGLTDLEKRRLVRQEDMTRERWRIDMHAALDKIETQSSFDVVELVRLRDMAAGHAYNTHDFRKHAERALAANTHRALNVIEEVLKFNPYAPENINLTIHPVIQLLHAITWWDEFAVAAPVLTTLFHGIDVDSLLRLMRIASGMITFSGVNGGHLKPNDLITHMIFDLMQVPQLVKYVEYYRKAYLVFEEERDHLSKLRADVLQAIGSRSSEIGHALEEVSYVRNVEEATRIIADGVHLHIPSEKLLRHAIEYLETFDQSRFTGSAYAAIMVMLVKNDLTRAKDAFAETSLAKKEATGRAIKILREVVDAAQAQDRDASTHLANLKNLLRLNPPPPSIANSIDKASSAEDLVTQMALFLQTVEDARELDVKAVEWLQQSRSIIDSHPLTTKIDGKGPMEPYGERIDKLLSIRDDLNDLGSQLIAAEAAWNEAWDNFQRELPHITNSSEAFTSTGVRARSLQAAMGIVLGLRTNENYRRLPAKLTGSLDARYAERNSALEKFYDTFHATEANISKFEALLRRIPPEVDPATLDVFLGEFDRIAKSLPKWVQKKYAVYRELLLLRITLYGEYSKLSTVTPCKITIGSNQFKKGNLVEDEHRRLCGRVAAIMGDRDVIYTLREATSHIDILFPKTFLDTNGTPIEYKLCYHAVGEKLAIMLCGQSGKLIRPSMISEPLSESLSIVGMRVMSEVIQLRLGFETAHREGFSIFSRFIRHRRPDWDSSQMSNMAAETYSAILATTLTRQYGRVWKDIRFSTETGEVLTNDVIKNTNVDRPAKSGSRDNITFTLSDMMISLVMTFPLHLVNFLRLDLIRQHEYMAKTLTLAITEALTSRILINTIEVNPKQEHGSSHPWRPLPVDVHPEDISHGSLFALRASDWKAIKTSLTGLLDVWLSSPDEKSRTIAGDVKRLIPGDLLKTFTVMARMCIPVKVLSSLWTALRPDVLDQQNMTYDDMIDSRLDTVANIQSTVSTIDPAVVFATTDQERDNLYTPVGKLTTFTLTGSPPGTIKNVTAMDIVTCAILLGAPLVVAVENADVFSTTSGLTMCMKLFDSRPGGTDHDIGMAVSSDLSSWGNRLLALDPNTIENVCLSGQLDRLSALVASKPLADARPCLITLDVGSNITHIFWSNPVPPKPPIISLAADELIAEIPFIETDDDLLPNRDVSDPFFTKLISGENLPNLAECGSFYAGPPTYKFSDEIPFPYAAPNAQLPSFSAESVVDSEGIGADITRNYDPIDPLTDLVVSTYNTNLENDDVTTLSIEVSSITSGSTSLDALMNDVNNTTPIIGDWEDWLSDGLPDVNANVANADYLSEAEISSTVPHSPDDVTSGALSDTWETVKPISKILFTPESKYTHDYDTGALRSPIELSLHRHTPLIITSQTVDKTQSRSCGDSLTHDAPGLPVTISTSATNQDSFDNETDEHDHGICTPESIPWDGDDGPDGHVQISTTSSNDRYTPSGLTSMAISVPPIVLHSETRSSFGPDGDRQEKPNDNISEYFRTTEPLATQRDISTKKTPGEKAIRGSHKKKGDPSPKKNITSGRLRPITVTSNVTTEANQSEFERLATIYRAALVTISTGVSSKEDPSEETAHVYSGIGDKGETMSVNIVHSPRTQDLVSISRLSPRAPQIINPPKRPLKSKTKRVNKYNSDPWTVLDTVEPPIKDTLIITRAPALVNSWESMDNLSSEIDTMEKSPRLTYNLENLSLNQTSLPTSDSTTLIDDSSGYVNVNVDSGGTSPTLPVTIDNIGTDSGESPQYSADTTFTRVVAADDLLQGRRYFRNTGIGVLALLTTACRMIAERLRRTRKLLTDKKHCLLTDLHKIRLILG</sequence>
<evidence type="ECO:0000256" key="3">
    <source>
        <dbReference type="ARBA" id="ARBA00022581"/>
    </source>
</evidence>
<evidence type="ECO:0000256" key="1">
    <source>
        <dbReference type="ARBA" id="ARBA00022562"/>
    </source>
</evidence>
<keyword evidence="13" id="KW-0175">Coiled coil</keyword>
<name>D1FXU6_FHV1</name>
<keyword evidence="5" id="KW-0645">Protease</keyword>
<keyword evidence="8" id="KW-0378">Hydrolase</keyword>
<accession>D1FXU6</accession>
<dbReference type="Pfam" id="PF04843">
    <property type="entry name" value="Herpes_teg_N"/>
    <property type="match status" value="1"/>
</dbReference>
<evidence type="ECO:0000313" key="20">
    <source>
        <dbReference type="Proteomes" id="UP000149016"/>
    </source>
</evidence>
<dbReference type="SUPFAM" id="SSF54001">
    <property type="entry name" value="Cysteine proteinases"/>
    <property type="match status" value="1"/>
</dbReference>
<dbReference type="Gene3D" id="3.90.70.120">
    <property type="match status" value="1"/>
</dbReference>
<dbReference type="InterPro" id="IPR038765">
    <property type="entry name" value="Papain-like_cys_pep_sf"/>
</dbReference>
<keyword evidence="12" id="KW-1035">Host cytoplasm</keyword>
<feature type="compositionally biased region" description="Polar residues" evidence="14">
    <location>
        <begin position="267"/>
        <end position="278"/>
    </location>
</feature>
<keyword evidence="6" id="KW-0677">Repeat</keyword>
<feature type="compositionally biased region" description="Basic and acidic residues" evidence="14">
    <location>
        <begin position="2717"/>
        <end position="2728"/>
    </location>
</feature>
<evidence type="ECO:0000313" key="19">
    <source>
        <dbReference type="Proteomes" id="UP000098246"/>
    </source>
</evidence>
<dbReference type="GO" id="GO:0008234">
    <property type="term" value="F:cysteine-type peptidase activity"/>
    <property type="evidence" value="ECO:0007669"/>
    <property type="project" value="UniProtKB-KW"/>
</dbReference>
<keyword evidence="9" id="KW-0788">Thiol protease</keyword>
<feature type="region of interest" description="Disordered" evidence="14">
    <location>
        <begin position="2638"/>
        <end position="2664"/>
    </location>
</feature>
<dbReference type="EMBL" id="FJ478159">
    <property type="protein sequence ID" value="ACT88322.1"/>
    <property type="molecule type" value="Genomic_DNA"/>
</dbReference>
<reference evidence="16 20" key="2">
    <citation type="journal article" date="2010" name="Virology">
        <title>Complete genomic sequence and an infectious BAC clone of feline herpesvirus-1 (FHV-1).</title>
        <authorList>
            <person name="Tai S.H."/>
            <person name="Niikura M."/>
            <person name="Cheng H.H."/>
            <person name="Kruger J.M."/>
            <person name="Wise A.G."/>
            <person name="Maes R.K."/>
        </authorList>
    </citation>
    <scope>NUCLEOTIDE SEQUENCE [LARGE SCALE GENOMIC DNA]</scope>
    <source>
        <strain evidence="16">C-27</strain>
    </source>
</reference>
<organism evidence="16 20">
    <name type="scientific">Feline herpesvirus 1</name>
    <name type="common">FeHV-1</name>
    <name type="synonym">Feline viral rhinotracheitis virus</name>
    <dbReference type="NCBI Taxonomy" id="10334"/>
    <lineage>
        <taxon>Viruses</taxon>
        <taxon>Duplodnaviria</taxon>
        <taxon>Heunggongvirae</taxon>
        <taxon>Peploviricota</taxon>
        <taxon>Herviviricetes</taxon>
        <taxon>Herpesvirales</taxon>
        <taxon>Orthoherpesviridae</taxon>
        <taxon>Alphaherpesvirinae</taxon>
        <taxon>Varicellovirus</taxon>
        <taxon>Varicellovirus felidalpha1</taxon>
    </lineage>
</organism>
<dbReference type="GO" id="GO:0039648">
    <property type="term" value="P:symbiont-mediated perturbation of host ubiquitin-like protein modification"/>
    <property type="evidence" value="ECO:0007669"/>
    <property type="project" value="UniProtKB-KW"/>
</dbReference>